<sequence length="70" mass="7827">MSTASTKAEDFALDSMLLKPEAVAYQLQIARTRVFALIKSGELESVRVGTSRRVPREALERYLEKLRAAS</sequence>
<proteinExistence type="predicted"/>
<dbReference type="RefSeq" id="WP_220500033.1">
    <property type="nucleotide sequence ID" value="NZ_JACJII010000001.1"/>
</dbReference>
<dbReference type="GO" id="GO:0003677">
    <property type="term" value="F:DNA binding"/>
    <property type="evidence" value="ECO:0007669"/>
    <property type="project" value="InterPro"/>
</dbReference>
<accession>A0A7W3MUC1</accession>
<dbReference type="Proteomes" id="UP000539313">
    <property type="component" value="Unassembled WGS sequence"/>
</dbReference>
<evidence type="ECO:0000313" key="2">
    <source>
        <dbReference type="EMBL" id="MBA9002036.1"/>
    </source>
</evidence>
<feature type="domain" description="Helix-turn-helix" evidence="1">
    <location>
        <begin position="17"/>
        <end position="66"/>
    </location>
</feature>
<dbReference type="Pfam" id="PF12728">
    <property type="entry name" value="HTH_17"/>
    <property type="match status" value="1"/>
</dbReference>
<gene>
    <name evidence="2" type="ORF">HNR21_000918</name>
</gene>
<dbReference type="InterPro" id="IPR010093">
    <property type="entry name" value="SinI_DNA-bd"/>
</dbReference>
<name>A0A7W3MUC1_9ACTN</name>
<protein>
    <submittedName>
        <fullName evidence="2">Excisionase family DNA binding protein</fullName>
    </submittedName>
</protein>
<dbReference type="NCBIfam" id="TIGR01764">
    <property type="entry name" value="excise"/>
    <property type="match status" value="1"/>
</dbReference>
<keyword evidence="3" id="KW-1185">Reference proteome</keyword>
<evidence type="ECO:0000313" key="3">
    <source>
        <dbReference type="Proteomes" id="UP000539313"/>
    </source>
</evidence>
<dbReference type="AlphaFoldDB" id="A0A7W3MUC1"/>
<comment type="caution">
    <text evidence="2">The sequence shown here is derived from an EMBL/GenBank/DDBJ whole genome shotgun (WGS) entry which is preliminary data.</text>
</comment>
<evidence type="ECO:0000259" key="1">
    <source>
        <dbReference type="Pfam" id="PF12728"/>
    </source>
</evidence>
<dbReference type="InterPro" id="IPR041657">
    <property type="entry name" value="HTH_17"/>
</dbReference>
<organism evidence="2 3">
    <name type="scientific">Thermomonospora cellulosilytica</name>
    <dbReference type="NCBI Taxonomy" id="1411118"/>
    <lineage>
        <taxon>Bacteria</taxon>
        <taxon>Bacillati</taxon>
        <taxon>Actinomycetota</taxon>
        <taxon>Actinomycetes</taxon>
        <taxon>Streptosporangiales</taxon>
        <taxon>Thermomonosporaceae</taxon>
        <taxon>Thermomonospora</taxon>
    </lineage>
</organism>
<dbReference type="EMBL" id="JACJII010000001">
    <property type="protein sequence ID" value="MBA9002036.1"/>
    <property type="molecule type" value="Genomic_DNA"/>
</dbReference>
<reference evidence="2 3" key="1">
    <citation type="submission" date="2020-08" db="EMBL/GenBank/DDBJ databases">
        <title>Sequencing the genomes of 1000 actinobacteria strains.</title>
        <authorList>
            <person name="Klenk H.-P."/>
        </authorList>
    </citation>
    <scope>NUCLEOTIDE SEQUENCE [LARGE SCALE GENOMIC DNA]</scope>
    <source>
        <strain evidence="2 3">DSM 45823</strain>
    </source>
</reference>